<feature type="compositionally biased region" description="Low complexity" evidence="1">
    <location>
        <begin position="1060"/>
        <end position="1070"/>
    </location>
</feature>
<feature type="compositionally biased region" description="Acidic residues" evidence="1">
    <location>
        <begin position="458"/>
        <end position="468"/>
    </location>
</feature>
<dbReference type="InParanoid" id="A0A409Y029"/>
<organism evidence="3 4">
    <name type="scientific">Gymnopilus dilepis</name>
    <dbReference type="NCBI Taxonomy" id="231916"/>
    <lineage>
        <taxon>Eukaryota</taxon>
        <taxon>Fungi</taxon>
        <taxon>Dikarya</taxon>
        <taxon>Basidiomycota</taxon>
        <taxon>Agaricomycotina</taxon>
        <taxon>Agaricomycetes</taxon>
        <taxon>Agaricomycetidae</taxon>
        <taxon>Agaricales</taxon>
        <taxon>Agaricineae</taxon>
        <taxon>Hymenogastraceae</taxon>
        <taxon>Gymnopilus</taxon>
    </lineage>
</organism>
<feature type="compositionally biased region" description="Low complexity" evidence="1">
    <location>
        <begin position="1227"/>
        <end position="1261"/>
    </location>
</feature>
<feature type="compositionally biased region" description="Acidic residues" evidence="1">
    <location>
        <begin position="371"/>
        <end position="386"/>
    </location>
</feature>
<dbReference type="Pfam" id="PF00498">
    <property type="entry name" value="FHA"/>
    <property type="match status" value="1"/>
</dbReference>
<feature type="compositionally biased region" description="Low complexity" evidence="1">
    <location>
        <begin position="825"/>
        <end position="840"/>
    </location>
</feature>
<dbReference type="EMBL" id="NHYE01001380">
    <property type="protein sequence ID" value="PPQ96321.1"/>
    <property type="molecule type" value="Genomic_DNA"/>
</dbReference>
<feature type="compositionally biased region" description="Acidic residues" evidence="1">
    <location>
        <begin position="919"/>
        <end position="929"/>
    </location>
</feature>
<evidence type="ECO:0000256" key="1">
    <source>
        <dbReference type="SAM" id="MobiDB-lite"/>
    </source>
</evidence>
<feature type="compositionally biased region" description="Acidic residues" evidence="1">
    <location>
        <begin position="1086"/>
        <end position="1096"/>
    </location>
</feature>
<proteinExistence type="predicted"/>
<dbReference type="Gene3D" id="2.60.200.20">
    <property type="match status" value="1"/>
</dbReference>
<dbReference type="Proteomes" id="UP000284706">
    <property type="component" value="Unassembled WGS sequence"/>
</dbReference>
<feature type="compositionally biased region" description="Acidic residues" evidence="1">
    <location>
        <begin position="891"/>
        <end position="906"/>
    </location>
</feature>
<feature type="compositionally biased region" description="Acidic residues" evidence="1">
    <location>
        <begin position="225"/>
        <end position="242"/>
    </location>
</feature>
<feature type="compositionally biased region" description="Acidic residues" evidence="1">
    <location>
        <begin position="413"/>
        <end position="426"/>
    </location>
</feature>
<evidence type="ECO:0000313" key="3">
    <source>
        <dbReference type="EMBL" id="PPQ96321.1"/>
    </source>
</evidence>
<dbReference type="STRING" id="231916.A0A409Y029"/>
<gene>
    <name evidence="3" type="ORF">CVT26_005684</name>
</gene>
<comment type="caution">
    <text evidence="3">The sequence shown here is derived from an EMBL/GenBank/DDBJ whole genome shotgun (WGS) entry which is preliminary data.</text>
</comment>
<feature type="compositionally biased region" description="Pro residues" evidence="1">
    <location>
        <begin position="1000"/>
        <end position="1009"/>
    </location>
</feature>
<name>A0A409Y029_9AGAR</name>
<dbReference type="InterPro" id="IPR008984">
    <property type="entry name" value="SMAD_FHA_dom_sf"/>
</dbReference>
<feature type="compositionally biased region" description="Low complexity" evidence="1">
    <location>
        <begin position="971"/>
        <end position="999"/>
    </location>
</feature>
<dbReference type="PANTHER" id="PTHR35711:SF1">
    <property type="entry name" value="ECTODERMAL, ISOFORM F"/>
    <property type="match status" value="1"/>
</dbReference>
<feature type="compositionally biased region" description="Basic and acidic residues" evidence="1">
    <location>
        <begin position="609"/>
        <end position="637"/>
    </location>
</feature>
<dbReference type="InterPro" id="IPR000253">
    <property type="entry name" value="FHA_dom"/>
</dbReference>
<feature type="compositionally biased region" description="Acidic residues" evidence="1">
    <location>
        <begin position="1146"/>
        <end position="1157"/>
    </location>
</feature>
<dbReference type="PROSITE" id="PS50006">
    <property type="entry name" value="FHA_DOMAIN"/>
    <property type="match status" value="1"/>
</dbReference>
<feature type="compositionally biased region" description="Low complexity" evidence="1">
    <location>
        <begin position="508"/>
        <end position="530"/>
    </location>
</feature>
<feature type="compositionally biased region" description="Acidic residues" evidence="1">
    <location>
        <begin position="858"/>
        <end position="867"/>
    </location>
</feature>
<feature type="domain" description="FHA" evidence="2">
    <location>
        <begin position="44"/>
        <end position="92"/>
    </location>
</feature>
<evidence type="ECO:0000313" key="4">
    <source>
        <dbReference type="Proteomes" id="UP000284706"/>
    </source>
</evidence>
<feature type="region of interest" description="Disordered" evidence="1">
    <location>
        <begin position="596"/>
        <end position="802"/>
    </location>
</feature>
<feature type="compositionally biased region" description="Pro residues" evidence="1">
    <location>
        <begin position="309"/>
        <end position="319"/>
    </location>
</feature>
<keyword evidence="4" id="KW-1185">Reference proteome</keyword>
<feature type="compositionally biased region" description="Low complexity" evidence="1">
    <location>
        <begin position="1318"/>
        <end position="1332"/>
    </location>
</feature>
<accession>A0A409Y029</accession>
<evidence type="ECO:0000259" key="2">
    <source>
        <dbReference type="PROSITE" id="PS50006"/>
    </source>
</evidence>
<dbReference type="OrthoDB" id="6288785at2759"/>
<dbReference type="PANTHER" id="PTHR35711">
    <property type="entry name" value="EXPRESSED PROTEIN"/>
    <property type="match status" value="1"/>
</dbReference>
<feature type="compositionally biased region" description="Basic and acidic residues" evidence="1">
    <location>
        <begin position="1199"/>
        <end position="1215"/>
    </location>
</feature>
<sequence>MDTSGFSQVGRYGTLSLLKKHNAGVGNAEASQVVTSFGIDNSNLTFGRASTCDVRLYYPSVDPVHCTLVNEEGKAFLAVRGKSGAFVDGCWVYPHSASSSTSSEIAEESQQSIIPLSNNSEFEIHGKRFRFTYPPKEVRKVLLSTPVAQRNRKLRLSMIQSAQVFSPRPSHDPRENLRVLQTPIKASIFGGGGAATASERSRSQSPTKPRAVSPLKFGIRAPSESDSDEEEDDFDEGQDENENDRGRKGYSDGGDEDHIVLVHTNHPRVVEEERDLVILEDVPLHLILPSPSVYSSSPVRGGSQQPGLAQPPPQPPTTPPRRRSIGGNALHRAVLIRSAQRAVWKAEKEREEQEEEMEVLEAVVDPAEAGDVSDEEGEEEHEDDEFVPERPLPPSHEEPAQELEDVEMRSASDEDEQDSTEEEDEEEQRKAHQQKPLWRKSIERIIPWGFGGKKEDGHEDEEDAEEENDKPAPLPVRPLQHERVNATPARRTLGPFMTPQPPQFSKTSGAAADAAADSRPGRAPAAGPGRLSLGGGEPRRVLIQQPWKVKDLDVPLVSDPTSDLRPTPGPALRAMDPPSAMTAASLAAAAAAAGSATMPTVPGSAKKPPVSEEERRAIQERRRSAAQELKAREDAFWKDGAPGMLSSPVKSPAKAATGLGVGRPSFMTAGMTPGSRPLFGSPTKGTSLGYAIKESEAEQGDAEGDRLFLDDAARSGKAKAAGTPRKSSGAAPNDDDDESLDTEGLLERMKQTVESMKQQRRRSSATHRVPPTPKALFGDGGSSSSSSSSSIDSTPTVTPVRATLGSVKKIDFTKINTPGPLFSKPPVAATPAAPAKTIPGTPVPVTPPKADAPVAGDDAIENVDDLVTEPKELEPFSLLRPGVSRPLLTDQETEEETRDTEADDEADHPQPVPILVVEAADEEGSDEPEPEPKKAKGRGPRLLRATKATAQAEDSNEQEIEEPAKVPPKPNASSKKPSSRSKPPSSSAKPRSRSAARSPAPEPAPPAQVAPPESGTKRRQRSKTPQPRTEPQEVEEESEQPPTRAIARRARKGTAEPEEPGTAVTPAPTTAKKRGRKAAAEREPETVEEAEEEDVSEDKPAPVKRGRKPRSAAPTEVEAAPTPAVAKRSRSRKAKEPEQATSAVAAEEDNDDDDELDSYQVSPDTAPTVKTPGAGRSTSKKPEKERAPSQIRPPSRTQQLKEKKAVGTTKVKKEPDADESADLEQKAPATTRGRTGAVRTPASRSTTTKTATGRTTTTTGGKTRGKTAKTPGSSQTAAPTAPSPTDDSEEKENTPGPSGNGSDESKEEPVTKVRVSRRAGAAAAGKSATTGRVKVATKTTAVKEEEDDGPVTNAATTGRTRATRVMRTRTKTG</sequence>
<protein>
    <recommendedName>
        <fullName evidence="2">FHA domain-containing protein</fullName>
    </recommendedName>
</protein>
<reference evidence="3 4" key="1">
    <citation type="journal article" date="2018" name="Evol. Lett.">
        <title>Horizontal gene cluster transfer increased hallucinogenic mushroom diversity.</title>
        <authorList>
            <person name="Reynolds H.T."/>
            <person name="Vijayakumar V."/>
            <person name="Gluck-Thaler E."/>
            <person name="Korotkin H.B."/>
            <person name="Matheny P.B."/>
            <person name="Slot J.C."/>
        </authorList>
    </citation>
    <scope>NUCLEOTIDE SEQUENCE [LARGE SCALE GENOMIC DNA]</scope>
    <source>
        <strain evidence="3 4">SRW20</strain>
    </source>
</reference>
<feature type="compositionally biased region" description="Low complexity" evidence="1">
    <location>
        <begin position="1112"/>
        <end position="1126"/>
    </location>
</feature>
<dbReference type="SUPFAM" id="SSF49879">
    <property type="entry name" value="SMAD/FHA domain"/>
    <property type="match status" value="1"/>
</dbReference>
<feature type="region of interest" description="Disordered" evidence="1">
    <location>
        <begin position="294"/>
        <end position="578"/>
    </location>
</feature>
<feature type="compositionally biased region" description="Basic and acidic residues" evidence="1">
    <location>
        <begin position="243"/>
        <end position="258"/>
    </location>
</feature>
<feature type="region of interest" description="Disordered" evidence="1">
    <location>
        <begin position="188"/>
        <end position="258"/>
    </location>
</feature>
<feature type="region of interest" description="Disordered" evidence="1">
    <location>
        <begin position="814"/>
        <end position="1357"/>
    </location>
</feature>
<feature type="compositionally biased region" description="Basic and acidic residues" evidence="1">
    <location>
        <begin position="703"/>
        <end position="714"/>
    </location>
</feature>